<protein>
    <submittedName>
        <fullName evidence="1">Uncharacterized protein</fullName>
    </submittedName>
</protein>
<dbReference type="AlphaFoldDB" id="A0AAE1KKS4"/>
<name>A0AAE1KKS4_PETCI</name>
<dbReference type="EMBL" id="JAWQEG010002007">
    <property type="protein sequence ID" value="KAK3875137.1"/>
    <property type="molecule type" value="Genomic_DNA"/>
</dbReference>
<evidence type="ECO:0000313" key="2">
    <source>
        <dbReference type="Proteomes" id="UP001286313"/>
    </source>
</evidence>
<dbReference type="Proteomes" id="UP001286313">
    <property type="component" value="Unassembled WGS sequence"/>
</dbReference>
<reference evidence="1" key="1">
    <citation type="submission" date="2023-10" db="EMBL/GenBank/DDBJ databases">
        <title>Genome assemblies of two species of porcelain crab, Petrolisthes cinctipes and Petrolisthes manimaculis (Anomura: Porcellanidae).</title>
        <authorList>
            <person name="Angst P."/>
        </authorList>
    </citation>
    <scope>NUCLEOTIDE SEQUENCE</scope>
    <source>
        <strain evidence="1">PB745_01</strain>
        <tissue evidence="1">Gill</tissue>
    </source>
</reference>
<evidence type="ECO:0000313" key="1">
    <source>
        <dbReference type="EMBL" id="KAK3875137.1"/>
    </source>
</evidence>
<sequence>MDHRQCIRCAALAVVFSLLDDEENEEQPARIWTRPWLSRRKEESVYYRLVRELSLEDPQTLNQWIRLNKTQYHHLLDLVTPLIKKKTTRMREPVSPSERLMITLRYLATGNVVFCLS</sequence>
<organism evidence="1 2">
    <name type="scientific">Petrolisthes cinctipes</name>
    <name type="common">Flat porcelain crab</name>
    <dbReference type="NCBI Taxonomy" id="88211"/>
    <lineage>
        <taxon>Eukaryota</taxon>
        <taxon>Metazoa</taxon>
        <taxon>Ecdysozoa</taxon>
        <taxon>Arthropoda</taxon>
        <taxon>Crustacea</taxon>
        <taxon>Multicrustacea</taxon>
        <taxon>Malacostraca</taxon>
        <taxon>Eumalacostraca</taxon>
        <taxon>Eucarida</taxon>
        <taxon>Decapoda</taxon>
        <taxon>Pleocyemata</taxon>
        <taxon>Anomura</taxon>
        <taxon>Galatheoidea</taxon>
        <taxon>Porcellanidae</taxon>
        <taxon>Petrolisthes</taxon>
    </lineage>
</organism>
<gene>
    <name evidence="1" type="ORF">Pcinc_019978</name>
</gene>
<proteinExistence type="predicted"/>
<keyword evidence="2" id="KW-1185">Reference proteome</keyword>
<accession>A0AAE1KKS4</accession>
<comment type="caution">
    <text evidence="1">The sequence shown here is derived from an EMBL/GenBank/DDBJ whole genome shotgun (WGS) entry which is preliminary data.</text>
</comment>